<evidence type="ECO:0000313" key="2">
    <source>
        <dbReference type="EMBL" id="DAD80791.1"/>
    </source>
</evidence>
<sequence>VLQITIPEVELYDEERAEFSFKKEIVLSLEHSLISISKWESKWHKPFLTSEKTEDEILDYIICMSVGKRITPADLEGITKEDLEAINNYIDDPMTATTFSSGSTSGQTKFVTSELVYYWMAKASIPFECEKWHFNRLMTLIRVCMEEDNTKKEMSPDEIMRQNRELNERRRREMHTNG</sequence>
<dbReference type="EMBL" id="BK014888">
    <property type="protein sequence ID" value="DAD80791.1"/>
    <property type="molecule type" value="Genomic_DNA"/>
</dbReference>
<reference evidence="2" key="1">
    <citation type="journal article" date="2021" name="Proc. Natl. Acad. Sci. U.S.A.">
        <title>A Catalog of Tens of Thousands of Viruses from Human Metagenomes Reveals Hidden Associations with Chronic Diseases.</title>
        <authorList>
            <person name="Tisza M.J."/>
            <person name="Buck C.B."/>
        </authorList>
    </citation>
    <scope>NUCLEOTIDE SEQUENCE</scope>
    <source>
        <strain evidence="2">CtWuM9</strain>
    </source>
</reference>
<accession>A0A8S5MFE4</accession>
<feature type="region of interest" description="Disordered" evidence="1">
    <location>
        <begin position="153"/>
        <end position="178"/>
    </location>
</feature>
<organism evidence="2">
    <name type="scientific">Siphoviridae sp. ctWuM9</name>
    <dbReference type="NCBI Taxonomy" id="2826364"/>
    <lineage>
        <taxon>Viruses</taxon>
        <taxon>Duplodnaviria</taxon>
        <taxon>Heunggongvirae</taxon>
        <taxon>Uroviricota</taxon>
        <taxon>Caudoviricetes</taxon>
    </lineage>
</organism>
<evidence type="ECO:0000256" key="1">
    <source>
        <dbReference type="SAM" id="MobiDB-lite"/>
    </source>
</evidence>
<feature type="non-terminal residue" evidence="2">
    <location>
        <position position="1"/>
    </location>
</feature>
<protein>
    <submittedName>
        <fullName evidence="2">Uncharacterized protein</fullName>
    </submittedName>
</protein>
<proteinExistence type="predicted"/>
<name>A0A8S5MFE4_9CAUD</name>